<evidence type="ECO:0000313" key="1">
    <source>
        <dbReference type="EMBL" id="KAJ8130969.1"/>
    </source>
</evidence>
<dbReference type="EMBL" id="JAPUUL010000386">
    <property type="protein sequence ID" value="KAJ8130969.1"/>
    <property type="molecule type" value="Genomic_DNA"/>
</dbReference>
<name>A0ACC2JTX5_9PEZI</name>
<reference evidence="1" key="1">
    <citation type="submission" date="2022-12" db="EMBL/GenBank/DDBJ databases">
        <title>Genome Sequence of Lasiodiplodia mahajangana.</title>
        <authorList>
            <person name="Buettner E."/>
        </authorList>
    </citation>
    <scope>NUCLEOTIDE SEQUENCE</scope>
    <source>
        <strain evidence="1">VT137</strain>
    </source>
</reference>
<gene>
    <name evidence="1" type="ORF">O1611_g2657</name>
</gene>
<evidence type="ECO:0000313" key="2">
    <source>
        <dbReference type="Proteomes" id="UP001153332"/>
    </source>
</evidence>
<accession>A0ACC2JTX5</accession>
<sequence>MGSFVFKWNQPATVVYVTGTFDDWKKTEQLEKVGDSFEKKVTLPDASTKIFYKVRRSLYKASSPPFPKSALLAVMCTRVP</sequence>
<proteinExistence type="predicted"/>
<keyword evidence="2" id="KW-1185">Reference proteome</keyword>
<dbReference type="Proteomes" id="UP001153332">
    <property type="component" value="Unassembled WGS sequence"/>
</dbReference>
<organism evidence="1 2">
    <name type="scientific">Lasiodiplodia mahajangana</name>
    <dbReference type="NCBI Taxonomy" id="1108764"/>
    <lineage>
        <taxon>Eukaryota</taxon>
        <taxon>Fungi</taxon>
        <taxon>Dikarya</taxon>
        <taxon>Ascomycota</taxon>
        <taxon>Pezizomycotina</taxon>
        <taxon>Dothideomycetes</taxon>
        <taxon>Dothideomycetes incertae sedis</taxon>
        <taxon>Botryosphaeriales</taxon>
        <taxon>Botryosphaeriaceae</taxon>
        <taxon>Lasiodiplodia</taxon>
    </lineage>
</organism>
<protein>
    <submittedName>
        <fullName evidence="1">Uncharacterized protein</fullName>
    </submittedName>
</protein>
<comment type="caution">
    <text evidence="1">The sequence shown here is derived from an EMBL/GenBank/DDBJ whole genome shotgun (WGS) entry which is preliminary data.</text>
</comment>